<feature type="compositionally biased region" description="Low complexity" evidence="1">
    <location>
        <begin position="188"/>
        <end position="199"/>
    </location>
</feature>
<dbReference type="Gene3D" id="2.20.70.10">
    <property type="match status" value="1"/>
</dbReference>
<protein>
    <recommendedName>
        <fullName evidence="2">WW domain-containing protein</fullName>
    </recommendedName>
</protein>
<evidence type="ECO:0000259" key="2">
    <source>
        <dbReference type="SMART" id="SM00456"/>
    </source>
</evidence>
<dbReference type="SMART" id="SM00456">
    <property type="entry name" value="WW"/>
    <property type="match status" value="1"/>
</dbReference>
<feature type="region of interest" description="Disordered" evidence="1">
    <location>
        <begin position="24"/>
        <end position="47"/>
    </location>
</feature>
<feature type="compositionally biased region" description="Gly residues" evidence="1">
    <location>
        <begin position="200"/>
        <end position="212"/>
    </location>
</feature>
<feature type="compositionally biased region" description="Polar residues" evidence="1">
    <location>
        <begin position="29"/>
        <end position="38"/>
    </location>
</feature>
<evidence type="ECO:0000313" key="3">
    <source>
        <dbReference type="EMBL" id="KAL1408994.1"/>
    </source>
</evidence>
<feature type="region of interest" description="Disordered" evidence="1">
    <location>
        <begin position="90"/>
        <end position="139"/>
    </location>
</feature>
<proteinExistence type="predicted"/>
<feature type="region of interest" description="Disordered" evidence="1">
    <location>
        <begin position="170"/>
        <end position="249"/>
    </location>
</feature>
<feature type="domain" description="WW" evidence="2">
    <location>
        <begin position="8"/>
        <end position="43"/>
    </location>
</feature>
<dbReference type="Proteomes" id="UP001565368">
    <property type="component" value="Unassembled WGS sequence"/>
</dbReference>
<dbReference type="RefSeq" id="XP_069208938.1">
    <property type="nucleotide sequence ID" value="XM_069354296.1"/>
</dbReference>
<gene>
    <name evidence="3" type="ORF">Q8F55_005818</name>
</gene>
<comment type="caution">
    <text evidence="3">The sequence shown here is derived from an EMBL/GenBank/DDBJ whole genome shotgun (WGS) entry which is preliminary data.</text>
</comment>
<dbReference type="InterPro" id="IPR001202">
    <property type="entry name" value="WW_dom"/>
</dbReference>
<feature type="compositionally biased region" description="Low complexity" evidence="1">
    <location>
        <begin position="96"/>
        <end position="105"/>
    </location>
</feature>
<dbReference type="Pfam" id="PF00397">
    <property type="entry name" value="WW"/>
    <property type="match status" value="1"/>
</dbReference>
<keyword evidence="4" id="KW-1185">Reference proteome</keyword>
<dbReference type="EMBL" id="JBBXJM010000004">
    <property type="protein sequence ID" value="KAL1408994.1"/>
    <property type="molecule type" value="Genomic_DNA"/>
</dbReference>
<sequence>MSAPPEPPLSPPWIRQWDPTHQAPYYVDPTTSPPTTQWEHPADTAKAKASVIGTAVAEQMWGAPMGPWKPGPGTGVPATPPSTAVGATFPGGSTSPKPTTGVLGVTPPPGGPSPPGYSPPNFAVPPGAPPASAQDVAPKPGGLGTLGSVAAGGAAAAGVLLLGQLFNKKDDKKHDRPSSHSPPPGHYPQPGYGSPQQYGPGPGFGGGPGQFGGPPPGSFGPGGGYGGNTAGGGYGGNPQQGGYGGGGMAYGGGGQYFGGGYGGNRY</sequence>
<reference evidence="3 4" key="1">
    <citation type="submission" date="2023-08" db="EMBL/GenBank/DDBJ databases">
        <title>Annotated Genome Sequence of Vanrija albida AlHP1.</title>
        <authorList>
            <person name="Herzog R."/>
        </authorList>
    </citation>
    <scope>NUCLEOTIDE SEQUENCE [LARGE SCALE GENOMIC DNA]</scope>
    <source>
        <strain evidence="3 4">AlHP1</strain>
    </source>
</reference>
<accession>A0ABR3Q2P9</accession>
<evidence type="ECO:0000313" key="4">
    <source>
        <dbReference type="Proteomes" id="UP001565368"/>
    </source>
</evidence>
<evidence type="ECO:0000256" key="1">
    <source>
        <dbReference type="SAM" id="MobiDB-lite"/>
    </source>
</evidence>
<name>A0ABR3Q2P9_9TREE</name>
<dbReference type="GeneID" id="95986861"/>
<feature type="compositionally biased region" description="Pro residues" evidence="1">
    <location>
        <begin position="106"/>
        <end position="129"/>
    </location>
</feature>
<feature type="compositionally biased region" description="Gly residues" evidence="1">
    <location>
        <begin position="219"/>
        <end position="249"/>
    </location>
</feature>
<organism evidence="3 4">
    <name type="scientific">Vanrija albida</name>
    <dbReference type="NCBI Taxonomy" id="181172"/>
    <lineage>
        <taxon>Eukaryota</taxon>
        <taxon>Fungi</taxon>
        <taxon>Dikarya</taxon>
        <taxon>Basidiomycota</taxon>
        <taxon>Agaricomycotina</taxon>
        <taxon>Tremellomycetes</taxon>
        <taxon>Trichosporonales</taxon>
        <taxon>Trichosporonaceae</taxon>
        <taxon>Vanrija</taxon>
    </lineage>
</organism>